<sequence length="250" mass="27514">MVLSTDIAGLSVSALSYMLEALLPMSHPNAYGAATGGRRFTTGSVPPPPPPQYYFQQSRQLGHHPLRAPAVDDQSSGSGSAMRRQLYKTKFCRHYIRGSCKYGDHCTYAHCLEELAARPNFYKTKICTRPSCCDPDCQYAHSIYELRDFYSRDADKICPAFVVGQCNDTSCPMSHSRIQASEMILAQCFNLVNSDAAAKASRSISDLLPSKVSEGTPVISGPAVATKLAPELSESLLMFYSQQGDYRCQR</sequence>
<dbReference type="PANTHER" id="PTHR12547:SF18">
    <property type="entry name" value="PROTEIN TIS11"/>
    <property type="match status" value="1"/>
</dbReference>
<proteinExistence type="predicted"/>
<dbReference type="InterPro" id="IPR045877">
    <property type="entry name" value="ZFP36-like"/>
</dbReference>
<protein>
    <recommendedName>
        <fullName evidence="6">C3H1-type domain-containing protein</fullName>
    </recommendedName>
</protein>
<keyword evidence="2" id="KW-0677">Repeat</keyword>
<evidence type="ECO:0000256" key="4">
    <source>
        <dbReference type="ARBA" id="ARBA00022833"/>
    </source>
</evidence>
<evidence type="ECO:0000259" key="6">
    <source>
        <dbReference type="PROSITE" id="PS50103"/>
    </source>
</evidence>
<dbReference type="InterPro" id="IPR000571">
    <property type="entry name" value="Znf_CCCH"/>
</dbReference>
<feature type="zinc finger region" description="C3H1-type" evidence="5">
    <location>
        <begin position="86"/>
        <end position="113"/>
    </location>
</feature>
<accession>A0A7J6PBV9</accession>
<reference evidence="7 8" key="1">
    <citation type="submission" date="2020-04" db="EMBL/GenBank/DDBJ databases">
        <title>Perkinsus olseni comparative genomics.</title>
        <authorList>
            <person name="Bogema D.R."/>
        </authorList>
    </citation>
    <scope>NUCLEOTIDE SEQUENCE [LARGE SCALE GENOMIC DNA]</scope>
    <source>
        <strain evidence="7">00978-12</strain>
    </source>
</reference>
<dbReference type="Proteomes" id="UP000541610">
    <property type="component" value="Unassembled WGS sequence"/>
</dbReference>
<dbReference type="GO" id="GO:0003729">
    <property type="term" value="F:mRNA binding"/>
    <property type="evidence" value="ECO:0007669"/>
    <property type="project" value="InterPro"/>
</dbReference>
<name>A0A7J6PBV9_PEROL</name>
<dbReference type="OrthoDB" id="20534at2759"/>
<organism evidence="7 8">
    <name type="scientific">Perkinsus olseni</name>
    <name type="common">Perkinsus atlanticus</name>
    <dbReference type="NCBI Taxonomy" id="32597"/>
    <lineage>
        <taxon>Eukaryota</taxon>
        <taxon>Sar</taxon>
        <taxon>Alveolata</taxon>
        <taxon>Perkinsozoa</taxon>
        <taxon>Perkinsea</taxon>
        <taxon>Perkinsida</taxon>
        <taxon>Perkinsidae</taxon>
        <taxon>Perkinsus</taxon>
    </lineage>
</organism>
<evidence type="ECO:0000256" key="2">
    <source>
        <dbReference type="ARBA" id="ARBA00022737"/>
    </source>
</evidence>
<keyword evidence="3 5" id="KW-0863">Zinc-finger</keyword>
<dbReference type="SUPFAM" id="SSF90229">
    <property type="entry name" value="CCCH zinc finger"/>
    <property type="match status" value="1"/>
</dbReference>
<dbReference type="Gene3D" id="3.30.1370.210">
    <property type="match status" value="1"/>
</dbReference>
<dbReference type="Pfam" id="PF18345">
    <property type="entry name" value="zf_CCCH_4"/>
    <property type="match status" value="1"/>
</dbReference>
<dbReference type="PANTHER" id="PTHR12547">
    <property type="entry name" value="CCCH ZINC FINGER/TIS11-RELATED"/>
    <property type="match status" value="1"/>
</dbReference>
<evidence type="ECO:0000313" key="8">
    <source>
        <dbReference type="Proteomes" id="UP000541610"/>
    </source>
</evidence>
<evidence type="ECO:0000256" key="5">
    <source>
        <dbReference type="PROSITE-ProRule" id="PRU00723"/>
    </source>
</evidence>
<feature type="domain" description="C3H1-type" evidence="6">
    <location>
        <begin position="86"/>
        <end position="113"/>
    </location>
</feature>
<evidence type="ECO:0000256" key="3">
    <source>
        <dbReference type="ARBA" id="ARBA00022771"/>
    </source>
</evidence>
<dbReference type="AlphaFoldDB" id="A0A7J6PBV9"/>
<dbReference type="InterPro" id="IPR036855">
    <property type="entry name" value="Znf_CCCH_sf"/>
</dbReference>
<dbReference type="SMART" id="SM00356">
    <property type="entry name" value="ZnF_C3H1"/>
    <property type="match status" value="3"/>
</dbReference>
<evidence type="ECO:0000313" key="7">
    <source>
        <dbReference type="EMBL" id="KAF4693684.1"/>
    </source>
</evidence>
<keyword evidence="4 5" id="KW-0862">Zinc</keyword>
<dbReference type="PROSITE" id="PS50103">
    <property type="entry name" value="ZF_C3H1"/>
    <property type="match status" value="1"/>
</dbReference>
<gene>
    <name evidence="7" type="ORF">FOZ60_010357</name>
</gene>
<dbReference type="GO" id="GO:0008270">
    <property type="term" value="F:zinc ion binding"/>
    <property type="evidence" value="ECO:0007669"/>
    <property type="project" value="UniProtKB-KW"/>
</dbReference>
<dbReference type="EMBL" id="JABANP010000042">
    <property type="protein sequence ID" value="KAF4693684.1"/>
    <property type="molecule type" value="Genomic_DNA"/>
</dbReference>
<evidence type="ECO:0000256" key="1">
    <source>
        <dbReference type="ARBA" id="ARBA00022723"/>
    </source>
</evidence>
<comment type="caution">
    <text evidence="7">The sequence shown here is derived from an EMBL/GenBank/DDBJ whole genome shotgun (WGS) entry which is preliminary data.</text>
</comment>
<keyword evidence="1 5" id="KW-0479">Metal-binding</keyword>